<dbReference type="AlphaFoldDB" id="E4WVH9"/>
<dbReference type="PANTHER" id="PTHR15323">
    <property type="entry name" value="D123 PROTEIN"/>
    <property type="match status" value="1"/>
</dbReference>
<evidence type="ECO:0000256" key="3">
    <source>
        <dbReference type="ARBA" id="ARBA00044303"/>
    </source>
</evidence>
<dbReference type="OrthoDB" id="360540at2759"/>
<evidence type="ECO:0000256" key="4">
    <source>
        <dbReference type="ARBA" id="ARBA00045515"/>
    </source>
</evidence>
<dbReference type="EMBL" id="FN653017">
    <property type="protein sequence ID" value="CBY21132.1"/>
    <property type="molecule type" value="Genomic_DNA"/>
</dbReference>
<dbReference type="InParanoid" id="E4WVH9"/>
<gene>
    <name evidence="5" type="ORF">GSOID_T00008885001</name>
</gene>
<dbReference type="PANTHER" id="PTHR15323:SF6">
    <property type="entry name" value="CELL DIVISION CYCLE PROTEIN 123 HOMOLOG"/>
    <property type="match status" value="1"/>
</dbReference>
<keyword evidence="6" id="KW-1185">Reference proteome</keyword>
<accession>E4WVH9</accession>
<organism evidence="5 6">
    <name type="scientific">Oikopleura dioica</name>
    <name type="common">Tunicate</name>
    <dbReference type="NCBI Taxonomy" id="34765"/>
    <lineage>
        <taxon>Eukaryota</taxon>
        <taxon>Metazoa</taxon>
        <taxon>Chordata</taxon>
        <taxon>Tunicata</taxon>
        <taxon>Appendicularia</taxon>
        <taxon>Copelata</taxon>
        <taxon>Oikopleuridae</taxon>
        <taxon>Oikopleura</taxon>
    </lineage>
</organism>
<sequence length="339" mass="39086">METYKFEKKDVLWCQLQNWYPIFKRFCPKTEFFQLDKCALNYLKSDGSIILPEEEATPAGPQPDIFGQVDSDNAFSDWSTDEESEFVPHINPVPDLCRNIRRVIGERARKSVVPKLNWSCPSDALHFSPDQSLKCMSPNEVFLLLKSSDKINHDLTYPFENCHNTTEADESPVYTLALQEFAKLAPSREFRCFIREKQPVAICSRSTTFSDDEEDFFDEVYEAILEFIDLQIIPKVELSSFVVDVYKKEADGFLIFGFSPFGLPTWSMYFSWKELYDENFGVEEPVYRFNEGEQVIGLSQDNRVPLDAIHISQGLDSQKLVDYMKLVKEGNLDGEGLQS</sequence>
<evidence type="ECO:0000256" key="1">
    <source>
        <dbReference type="ARBA" id="ARBA00011047"/>
    </source>
</evidence>
<proteinExistence type="inferred from homology"/>
<evidence type="ECO:0000256" key="2">
    <source>
        <dbReference type="ARBA" id="ARBA00044080"/>
    </source>
</evidence>
<reference evidence="5 6" key="1">
    <citation type="journal article" date="2010" name="Science">
        <title>Plasticity of animal genome architecture unmasked by rapid evolution of a pelagic tunicate.</title>
        <authorList>
            <person name="Denoeud F."/>
            <person name="Henriet S."/>
            <person name="Mungpakdee S."/>
            <person name="Aury J.M."/>
            <person name="Da Silva C."/>
            <person name="Brinkmann H."/>
            <person name="Mikhaleva J."/>
            <person name="Olsen L.C."/>
            <person name="Jubin C."/>
            <person name="Canestro C."/>
            <person name="Bouquet J.M."/>
            <person name="Danks G."/>
            <person name="Poulain J."/>
            <person name="Campsteijn C."/>
            <person name="Adamski M."/>
            <person name="Cross I."/>
            <person name="Yadetie F."/>
            <person name="Muffato M."/>
            <person name="Louis A."/>
            <person name="Butcher S."/>
            <person name="Tsagkogeorga G."/>
            <person name="Konrad A."/>
            <person name="Singh S."/>
            <person name="Jensen M.F."/>
            <person name="Cong E.H."/>
            <person name="Eikeseth-Otteraa H."/>
            <person name="Noel B."/>
            <person name="Anthouard V."/>
            <person name="Porcel B.M."/>
            <person name="Kachouri-Lafond R."/>
            <person name="Nishino A."/>
            <person name="Ugolini M."/>
            <person name="Chourrout P."/>
            <person name="Nishida H."/>
            <person name="Aasland R."/>
            <person name="Huzurbazar S."/>
            <person name="Westhof E."/>
            <person name="Delsuc F."/>
            <person name="Lehrach H."/>
            <person name="Reinhardt R."/>
            <person name="Weissenbach J."/>
            <person name="Roy S.W."/>
            <person name="Artiguenave F."/>
            <person name="Postlethwait J.H."/>
            <person name="Manak J.R."/>
            <person name="Thompson E.M."/>
            <person name="Jaillon O."/>
            <person name="Du Pasquier L."/>
            <person name="Boudinot P."/>
            <person name="Liberles D.A."/>
            <person name="Volff J.N."/>
            <person name="Philippe H."/>
            <person name="Lenhard B."/>
            <person name="Roest Crollius H."/>
            <person name="Wincker P."/>
            <person name="Chourrout D."/>
        </authorList>
    </citation>
    <scope>NUCLEOTIDE SEQUENCE [LARGE SCALE GENOMIC DNA]</scope>
</reference>
<comment type="function">
    <text evidence="4">ATP-dependent protein-folding chaperone for the eIF2 complex. Binds to the gamma subunit of the eIF2 complex which allows the subunit to assemble with the alpha and beta subunits.</text>
</comment>
<evidence type="ECO:0000313" key="6">
    <source>
        <dbReference type="Proteomes" id="UP000001307"/>
    </source>
</evidence>
<dbReference type="Pfam" id="PF07065">
    <property type="entry name" value="D123"/>
    <property type="match status" value="1"/>
</dbReference>
<evidence type="ECO:0000313" key="5">
    <source>
        <dbReference type="EMBL" id="CBY21132.1"/>
    </source>
</evidence>
<protein>
    <recommendedName>
        <fullName evidence="2">Translation initiation factor eIF2 assembly protein</fullName>
    </recommendedName>
    <alternativeName>
        <fullName evidence="3">Cell division cycle protein 123 homolog</fullName>
    </alternativeName>
</protein>
<name>E4WVH9_OIKDI</name>
<comment type="similarity">
    <text evidence="1">Belongs to the CDC123 family.</text>
</comment>
<dbReference type="GO" id="GO:0005737">
    <property type="term" value="C:cytoplasm"/>
    <property type="evidence" value="ECO:0007669"/>
    <property type="project" value="TreeGrafter"/>
</dbReference>
<dbReference type="Proteomes" id="UP000001307">
    <property type="component" value="Unassembled WGS sequence"/>
</dbReference>
<dbReference type="InterPro" id="IPR009772">
    <property type="entry name" value="CDC123"/>
</dbReference>